<keyword evidence="7 10" id="KW-0472">Membrane</keyword>
<feature type="binding site" evidence="10">
    <location>
        <position position="169"/>
    </location>
    <ligand>
        <name>UDP-N-acetyl-alpha-D-glucosamine</name>
        <dbReference type="ChEBI" id="CHEBI:57705"/>
    </ligand>
</feature>
<gene>
    <name evidence="10" type="primary">murG</name>
    <name evidence="14" type="ORF">A3H75_00300</name>
</gene>
<evidence type="ECO:0000313" key="14">
    <source>
        <dbReference type="EMBL" id="OGL89120.1"/>
    </source>
</evidence>
<keyword evidence="3 10" id="KW-0328">Glycosyltransferase</keyword>
<dbReference type="STRING" id="1802410.A3H75_00300"/>
<comment type="catalytic activity">
    <reaction evidence="10">
        <text>di-trans,octa-cis-undecaprenyl diphospho-N-acetyl-alpha-D-muramoyl-L-alanyl-D-glutamyl-meso-2,6-diaminopimeloyl-D-alanyl-D-alanine + UDP-N-acetyl-alpha-D-glucosamine = di-trans,octa-cis-undecaprenyl diphospho-[N-acetyl-alpha-D-glucosaminyl-(1-&gt;4)]-N-acetyl-alpha-D-muramoyl-L-alanyl-D-glutamyl-meso-2,6-diaminopimeloyl-D-alanyl-D-alanine + UDP + H(+)</text>
        <dbReference type="Rhea" id="RHEA:31227"/>
        <dbReference type="ChEBI" id="CHEBI:15378"/>
        <dbReference type="ChEBI" id="CHEBI:57705"/>
        <dbReference type="ChEBI" id="CHEBI:58223"/>
        <dbReference type="ChEBI" id="CHEBI:61387"/>
        <dbReference type="ChEBI" id="CHEBI:61388"/>
        <dbReference type="EC" id="2.4.1.227"/>
    </reaction>
</comment>
<dbReference type="Pfam" id="PF04101">
    <property type="entry name" value="Glyco_tran_28_C"/>
    <property type="match status" value="1"/>
</dbReference>
<evidence type="ECO:0000256" key="7">
    <source>
        <dbReference type="ARBA" id="ARBA00023136"/>
    </source>
</evidence>
<dbReference type="GO" id="GO:0071555">
    <property type="term" value="P:cell wall organization"/>
    <property type="evidence" value="ECO:0007669"/>
    <property type="project" value="UniProtKB-KW"/>
</dbReference>
<feature type="domain" description="Glycosyltransferase family 28 N-terminal" evidence="12">
    <location>
        <begin position="7"/>
        <end position="147"/>
    </location>
</feature>
<dbReference type="Gene3D" id="3.40.50.2000">
    <property type="entry name" value="Glycogen Phosphorylase B"/>
    <property type="match status" value="2"/>
</dbReference>
<protein>
    <recommendedName>
        <fullName evidence="10">UDP-N-acetylglucosamine--N-acetylmuramyl-(pentapeptide) pyrophosphoryl-undecaprenol N-acetylglucosamine transferase</fullName>
        <ecNumber evidence="10">2.4.1.227</ecNumber>
    </recommendedName>
    <alternativeName>
        <fullName evidence="10">Undecaprenyl-PP-MurNAc-pentapeptide-UDPGlcNAc GlcNAc transferase</fullName>
    </alternativeName>
</protein>
<dbReference type="HAMAP" id="MF_00033">
    <property type="entry name" value="MurG"/>
    <property type="match status" value="1"/>
</dbReference>
<proteinExistence type="inferred from homology"/>
<evidence type="ECO:0000256" key="8">
    <source>
        <dbReference type="ARBA" id="ARBA00023306"/>
    </source>
</evidence>
<dbReference type="GO" id="GO:0008360">
    <property type="term" value="P:regulation of cell shape"/>
    <property type="evidence" value="ECO:0007669"/>
    <property type="project" value="UniProtKB-KW"/>
</dbReference>
<dbReference type="EC" id="2.4.1.227" evidence="10"/>
<keyword evidence="1 10" id="KW-1003">Cell membrane</keyword>
<evidence type="ECO:0000256" key="10">
    <source>
        <dbReference type="HAMAP-Rule" id="MF_00033"/>
    </source>
</evidence>
<keyword evidence="8 10" id="KW-0131">Cell cycle</keyword>
<comment type="pathway">
    <text evidence="10">Cell wall biogenesis; peptidoglycan biosynthesis.</text>
</comment>
<comment type="function">
    <text evidence="10">Cell wall formation. Catalyzes the transfer of a GlcNAc subunit on undecaprenyl-pyrophosphoryl-MurNAc-pentapeptide (lipid intermediate I) to form undecaprenyl-pyrophosphoryl-MurNAc-(pentapeptide)GlcNAc (lipid intermediate II).</text>
</comment>
<dbReference type="SUPFAM" id="SSF53756">
    <property type="entry name" value="UDP-Glycosyltransferase/glycogen phosphorylase"/>
    <property type="match status" value="1"/>
</dbReference>
<dbReference type="Proteomes" id="UP000176678">
    <property type="component" value="Unassembled WGS sequence"/>
</dbReference>
<dbReference type="CDD" id="cd03785">
    <property type="entry name" value="GT28_MurG"/>
    <property type="match status" value="1"/>
</dbReference>
<dbReference type="GO" id="GO:0051991">
    <property type="term" value="F:UDP-N-acetyl-D-glucosamine:N-acetylmuramoyl-L-alanyl-D-glutamyl-meso-2,6-diaminopimelyl-D-alanyl-D-alanine-diphosphoundecaprenol 4-beta-N-acetylglucosaminlytransferase activity"/>
    <property type="evidence" value="ECO:0007669"/>
    <property type="project" value="RHEA"/>
</dbReference>
<evidence type="ECO:0000256" key="1">
    <source>
        <dbReference type="ARBA" id="ARBA00022475"/>
    </source>
</evidence>
<comment type="similarity">
    <text evidence="10">Belongs to the glycosyltransferase 28 family. MurG subfamily.</text>
</comment>
<comment type="caution">
    <text evidence="10">Lacks conserved residue(s) required for the propagation of feature annotation.</text>
</comment>
<dbReference type="InterPro" id="IPR004276">
    <property type="entry name" value="GlycoTrans_28_N"/>
</dbReference>
<dbReference type="EMBL" id="MGES01000014">
    <property type="protein sequence ID" value="OGL89120.1"/>
    <property type="molecule type" value="Genomic_DNA"/>
</dbReference>
<feature type="transmembrane region" description="Helical" evidence="11">
    <location>
        <begin position="6"/>
        <end position="25"/>
    </location>
</feature>
<evidence type="ECO:0000259" key="13">
    <source>
        <dbReference type="Pfam" id="PF04101"/>
    </source>
</evidence>
<dbReference type="GO" id="GO:0005975">
    <property type="term" value="P:carbohydrate metabolic process"/>
    <property type="evidence" value="ECO:0007669"/>
    <property type="project" value="InterPro"/>
</dbReference>
<feature type="binding site" evidence="10">
    <location>
        <position position="294"/>
    </location>
    <ligand>
        <name>UDP-N-acetyl-alpha-D-glucosamine</name>
        <dbReference type="ChEBI" id="CHEBI:57705"/>
    </ligand>
</feature>
<keyword evidence="11" id="KW-1133">Transmembrane helix</keyword>
<evidence type="ECO:0000256" key="9">
    <source>
        <dbReference type="ARBA" id="ARBA00023316"/>
    </source>
</evidence>
<evidence type="ECO:0000256" key="6">
    <source>
        <dbReference type="ARBA" id="ARBA00022984"/>
    </source>
</evidence>
<dbReference type="Pfam" id="PF03033">
    <property type="entry name" value="Glyco_transf_28"/>
    <property type="match status" value="1"/>
</dbReference>
<comment type="caution">
    <text evidence="14">The sequence shown here is derived from an EMBL/GenBank/DDBJ whole genome shotgun (WGS) entry which is preliminary data.</text>
</comment>
<comment type="subcellular location">
    <subcellularLocation>
        <location evidence="10">Cell membrane</location>
        <topology evidence="10">Peripheral membrane protein</topology>
        <orientation evidence="10">Cytoplasmic side</orientation>
    </subcellularLocation>
</comment>
<keyword evidence="2 10" id="KW-0132">Cell division</keyword>
<dbReference type="InterPro" id="IPR006009">
    <property type="entry name" value="GlcNAc_MurG"/>
</dbReference>
<reference evidence="14 15" key="1">
    <citation type="journal article" date="2016" name="Nat. Commun.">
        <title>Thousands of microbial genomes shed light on interconnected biogeochemical processes in an aquifer system.</title>
        <authorList>
            <person name="Anantharaman K."/>
            <person name="Brown C.T."/>
            <person name="Hug L.A."/>
            <person name="Sharon I."/>
            <person name="Castelle C.J."/>
            <person name="Probst A.J."/>
            <person name="Thomas B.C."/>
            <person name="Singh A."/>
            <person name="Wilkins M.J."/>
            <person name="Karaoz U."/>
            <person name="Brodie E.L."/>
            <person name="Williams K.H."/>
            <person name="Hubbard S.S."/>
            <person name="Banfield J.F."/>
        </authorList>
    </citation>
    <scope>NUCLEOTIDE SEQUENCE [LARGE SCALE GENOMIC DNA]</scope>
</reference>
<feature type="transmembrane region" description="Helical" evidence="11">
    <location>
        <begin position="72"/>
        <end position="93"/>
    </location>
</feature>
<accession>A0A1F7VF03</accession>
<evidence type="ECO:0000313" key="15">
    <source>
        <dbReference type="Proteomes" id="UP000176678"/>
    </source>
</evidence>
<keyword evidence="11" id="KW-0812">Transmembrane</keyword>
<name>A0A1F7VF03_9BACT</name>
<dbReference type="PANTHER" id="PTHR21015:SF22">
    <property type="entry name" value="GLYCOSYLTRANSFERASE"/>
    <property type="match status" value="1"/>
</dbReference>
<dbReference type="GO" id="GO:0005886">
    <property type="term" value="C:plasma membrane"/>
    <property type="evidence" value="ECO:0007669"/>
    <property type="project" value="UniProtKB-SubCell"/>
</dbReference>
<dbReference type="InterPro" id="IPR007235">
    <property type="entry name" value="Glyco_trans_28_C"/>
</dbReference>
<feature type="domain" description="Glycosyl transferase family 28 C-terminal" evidence="13">
    <location>
        <begin position="192"/>
        <end position="341"/>
    </location>
</feature>
<evidence type="ECO:0000256" key="2">
    <source>
        <dbReference type="ARBA" id="ARBA00022618"/>
    </source>
</evidence>
<dbReference type="PANTHER" id="PTHR21015">
    <property type="entry name" value="UDP-N-ACETYLGLUCOSAMINE--N-ACETYLMURAMYL-(PENTAPEPTIDE) PYROPHOSPHORYL-UNDECAPRENOL N-ACETYLGLUCOSAMINE TRANSFERASE 1"/>
    <property type="match status" value="1"/>
</dbReference>
<keyword evidence="4 10" id="KW-0808">Transferase</keyword>
<feature type="transmembrane region" description="Helical" evidence="11">
    <location>
        <begin position="99"/>
        <end position="118"/>
    </location>
</feature>
<organism evidence="14 15">
    <name type="scientific">Candidatus Uhrbacteria bacterium RIFCSPLOWO2_02_FULL_51_9</name>
    <dbReference type="NCBI Taxonomy" id="1802410"/>
    <lineage>
        <taxon>Bacteria</taxon>
        <taxon>Candidatus Uhriibacteriota</taxon>
    </lineage>
</organism>
<dbReference type="GO" id="GO:0051301">
    <property type="term" value="P:cell division"/>
    <property type="evidence" value="ECO:0007669"/>
    <property type="project" value="UniProtKB-KW"/>
</dbReference>
<evidence type="ECO:0000256" key="4">
    <source>
        <dbReference type="ARBA" id="ARBA00022679"/>
    </source>
</evidence>
<dbReference type="AlphaFoldDB" id="A0A1F7VF03"/>
<sequence length="362" mass="40833">MKERKTIIFSGGGTLGSVSPLLAVFTRWKRLRPDFDFWWIGTRNGPEEELISQYRIPFVPIFSGKLRRYFSLYNLLDLVFIFFGFWQSLFLLIRRRPALVVSAGGYVSVPLHYAAWLLRIPSVIHQQDLEVGLANRLMARFATRIFTALPEGLNFFPKKKAVVVGNPAREEMLQHTREEGIEKLKLDSAIPVVLVFGGGTGAAALNRLVEKALGQLVQFCQVIHITGKDKSGETTKELAEKYEQYHPYTFIKEAMAYAMAAADLVVSRAGFASLSEMSATGKAALIMPIPDSHQEKNVEFFVRRKAIEVIDERTVSSQSFADAIRELIDDPARREQLSKNINAVFIDTEGEKFIEELEKVLA</sequence>
<dbReference type="GO" id="GO:0009252">
    <property type="term" value="P:peptidoglycan biosynthetic process"/>
    <property type="evidence" value="ECO:0007669"/>
    <property type="project" value="UniProtKB-UniRule"/>
</dbReference>
<evidence type="ECO:0000256" key="5">
    <source>
        <dbReference type="ARBA" id="ARBA00022960"/>
    </source>
</evidence>
<keyword evidence="5 10" id="KW-0133">Cell shape</keyword>
<keyword evidence="6 10" id="KW-0573">Peptidoglycan synthesis</keyword>
<evidence type="ECO:0000259" key="12">
    <source>
        <dbReference type="Pfam" id="PF03033"/>
    </source>
</evidence>
<keyword evidence="9 10" id="KW-0961">Cell wall biogenesis/degradation</keyword>
<evidence type="ECO:0000256" key="11">
    <source>
        <dbReference type="SAM" id="Phobius"/>
    </source>
</evidence>
<evidence type="ECO:0000256" key="3">
    <source>
        <dbReference type="ARBA" id="ARBA00022676"/>
    </source>
</evidence>
<dbReference type="GO" id="GO:0050511">
    <property type="term" value="F:undecaprenyldiphospho-muramoylpentapeptide beta-N-acetylglucosaminyltransferase activity"/>
    <property type="evidence" value="ECO:0007669"/>
    <property type="project" value="UniProtKB-UniRule"/>
</dbReference>
<dbReference type="UniPathway" id="UPA00219"/>